<dbReference type="InterPro" id="IPR050561">
    <property type="entry name" value="PTP"/>
</dbReference>
<evidence type="ECO:0000313" key="3">
    <source>
        <dbReference type="Proteomes" id="UP000717996"/>
    </source>
</evidence>
<dbReference type="SUPFAM" id="SSF52799">
    <property type="entry name" value="(Phosphotyrosine protein) phosphatases II"/>
    <property type="match status" value="1"/>
</dbReference>
<organism evidence="2 3">
    <name type="scientific">Rhizopus oryzae</name>
    <name type="common">Mucormycosis agent</name>
    <name type="synonym">Rhizopus arrhizus var. delemar</name>
    <dbReference type="NCBI Taxonomy" id="64495"/>
    <lineage>
        <taxon>Eukaryota</taxon>
        <taxon>Fungi</taxon>
        <taxon>Fungi incertae sedis</taxon>
        <taxon>Mucoromycota</taxon>
        <taxon>Mucoromycotina</taxon>
        <taxon>Mucoromycetes</taxon>
        <taxon>Mucorales</taxon>
        <taxon>Mucorineae</taxon>
        <taxon>Rhizopodaceae</taxon>
        <taxon>Rhizopus</taxon>
    </lineage>
</organism>
<dbReference type="Pfam" id="PF22785">
    <property type="entry name" value="Tc-R-P"/>
    <property type="match status" value="1"/>
</dbReference>
<feature type="domain" description="Tyrosine specific protein phosphatases" evidence="1">
    <location>
        <begin position="82"/>
        <end position="123"/>
    </location>
</feature>
<proteinExistence type="predicted"/>
<reference evidence="2" key="1">
    <citation type="journal article" date="2020" name="Microb. Genom.">
        <title>Genetic diversity of clinical and environmental Mucorales isolates obtained from an investigation of mucormycosis cases among solid organ transplant recipients.</title>
        <authorList>
            <person name="Nguyen M.H."/>
            <person name="Kaul D."/>
            <person name="Muto C."/>
            <person name="Cheng S.J."/>
            <person name="Richter R.A."/>
            <person name="Bruno V.M."/>
            <person name="Liu G."/>
            <person name="Beyhan S."/>
            <person name="Sundermann A.J."/>
            <person name="Mounaud S."/>
            <person name="Pasculle A.W."/>
            <person name="Nierman W.C."/>
            <person name="Driscoll E."/>
            <person name="Cumbie R."/>
            <person name="Clancy C.J."/>
            <person name="Dupont C.L."/>
        </authorList>
    </citation>
    <scope>NUCLEOTIDE SEQUENCE</scope>
    <source>
        <strain evidence="2">GL16</strain>
    </source>
</reference>
<gene>
    <name evidence="2" type="ORF">G6F51_012007</name>
</gene>
<evidence type="ECO:0000313" key="2">
    <source>
        <dbReference type="EMBL" id="KAG1534597.1"/>
    </source>
</evidence>
<dbReference type="InterPro" id="IPR000387">
    <property type="entry name" value="Tyr_Pase_dom"/>
</dbReference>
<evidence type="ECO:0000259" key="1">
    <source>
        <dbReference type="PROSITE" id="PS50056"/>
    </source>
</evidence>
<protein>
    <recommendedName>
        <fullName evidence="1">Tyrosine specific protein phosphatases domain-containing protein</fullName>
    </recommendedName>
</protein>
<dbReference type="Gene3D" id="3.90.190.10">
    <property type="entry name" value="Protein tyrosine phosphatase superfamily"/>
    <property type="match status" value="1"/>
</dbReference>
<comment type="caution">
    <text evidence="2">The sequence shown here is derived from an EMBL/GenBank/DDBJ whole genome shotgun (WGS) entry which is preliminary data.</text>
</comment>
<dbReference type="PROSITE" id="PS50056">
    <property type="entry name" value="TYR_PHOSPHATASE_2"/>
    <property type="match status" value="1"/>
</dbReference>
<dbReference type="Proteomes" id="UP000717996">
    <property type="component" value="Unassembled WGS sequence"/>
</dbReference>
<accession>A0A9P6XXC6</accession>
<sequence>MFTIIQSPQTHQKFLLLDAPTKTTLPKYIEMFKQEQVSDLVCICHRPDNVYDPQELEQSTGIKVHETIKFKDGSVPDQEAIDRWLELSQRAKEQETTIGAHCIAGIGRAPVLVAISLIEGGMDPLVRTP</sequence>
<dbReference type="OrthoDB" id="8048523at2759"/>
<dbReference type="PANTHER" id="PTHR23339">
    <property type="entry name" value="TYROSINE SPECIFIC PROTEIN PHOSPHATASE AND DUAL SPECIFICITY PROTEIN PHOSPHATASE"/>
    <property type="match status" value="1"/>
</dbReference>
<dbReference type="AlphaFoldDB" id="A0A9P6XXC6"/>
<name>A0A9P6XXC6_RHIOR</name>
<dbReference type="EMBL" id="JAANIT010003197">
    <property type="protein sequence ID" value="KAG1534597.1"/>
    <property type="molecule type" value="Genomic_DNA"/>
</dbReference>
<dbReference type="InterPro" id="IPR029021">
    <property type="entry name" value="Prot-tyrosine_phosphatase-like"/>
</dbReference>